<dbReference type="InterPro" id="IPR036671">
    <property type="entry name" value="DPH_MB_sf"/>
</dbReference>
<reference evidence="4" key="1">
    <citation type="submission" date="2019-06" db="EMBL/GenBank/DDBJ databases">
        <authorList>
            <person name="Zheng W."/>
        </authorList>
    </citation>
    <scope>NUCLEOTIDE SEQUENCE</scope>
    <source>
        <strain evidence="4">QDHG01</strain>
    </source>
</reference>
<feature type="domain" description="DPH-type MB" evidence="3">
    <location>
        <begin position="1"/>
        <end position="46"/>
    </location>
</feature>
<sequence length="51" mass="5677">MDFEDGKFYYPCPCGDKFQINIKAIIEGADIATCPSCSIQDFIKDNGVIIE</sequence>
<dbReference type="Proteomes" id="UP000785679">
    <property type="component" value="Unassembled WGS sequence"/>
</dbReference>
<protein>
    <recommendedName>
        <fullName evidence="3">DPH-type MB domain-containing protein</fullName>
    </recommendedName>
</protein>
<gene>
    <name evidence="4" type="ORF">FGO68_gene6427</name>
</gene>
<dbReference type="Gene3D" id="3.10.660.10">
    <property type="entry name" value="DPH Zinc finger"/>
    <property type="match status" value="1"/>
</dbReference>
<dbReference type="PROSITE" id="PS51074">
    <property type="entry name" value="DPH_MB"/>
    <property type="match status" value="1"/>
</dbReference>
<keyword evidence="5" id="KW-1185">Reference proteome</keyword>
<dbReference type="OrthoDB" id="66964at2759"/>
<proteinExistence type="predicted"/>
<keyword evidence="1" id="KW-0479">Metal-binding</keyword>
<dbReference type="SUPFAM" id="SSF144217">
    <property type="entry name" value="CSL zinc finger"/>
    <property type="match status" value="1"/>
</dbReference>
<evidence type="ECO:0000313" key="4">
    <source>
        <dbReference type="EMBL" id="TNV75172.1"/>
    </source>
</evidence>
<dbReference type="Pfam" id="PF05207">
    <property type="entry name" value="Zn_ribbon_CSL"/>
    <property type="match status" value="1"/>
</dbReference>
<evidence type="ECO:0000259" key="3">
    <source>
        <dbReference type="PROSITE" id="PS51074"/>
    </source>
</evidence>
<dbReference type="EMBL" id="RRYP01016225">
    <property type="protein sequence ID" value="TNV75172.1"/>
    <property type="molecule type" value="Genomic_DNA"/>
</dbReference>
<accession>A0A8J8NGY3</accession>
<keyword evidence="2" id="KW-0408">Iron</keyword>
<evidence type="ECO:0000313" key="5">
    <source>
        <dbReference type="Proteomes" id="UP000785679"/>
    </source>
</evidence>
<dbReference type="InterPro" id="IPR007872">
    <property type="entry name" value="DPH_MB_dom"/>
</dbReference>
<evidence type="ECO:0000256" key="1">
    <source>
        <dbReference type="ARBA" id="ARBA00022723"/>
    </source>
</evidence>
<comment type="caution">
    <text evidence="4">The sequence shown here is derived from an EMBL/GenBank/DDBJ whole genome shotgun (WGS) entry which is preliminary data.</text>
</comment>
<evidence type="ECO:0000256" key="2">
    <source>
        <dbReference type="ARBA" id="ARBA00023004"/>
    </source>
</evidence>
<name>A0A8J8NGY3_HALGN</name>
<dbReference type="AlphaFoldDB" id="A0A8J8NGY3"/>
<organism evidence="4 5">
    <name type="scientific">Halteria grandinella</name>
    <dbReference type="NCBI Taxonomy" id="5974"/>
    <lineage>
        <taxon>Eukaryota</taxon>
        <taxon>Sar</taxon>
        <taxon>Alveolata</taxon>
        <taxon>Ciliophora</taxon>
        <taxon>Intramacronucleata</taxon>
        <taxon>Spirotrichea</taxon>
        <taxon>Stichotrichia</taxon>
        <taxon>Sporadotrichida</taxon>
        <taxon>Halteriidae</taxon>
        <taxon>Halteria</taxon>
    </lineage>
</organism>
<dbReference type="GO" id="GO:0046872">
    <property type="term" value="F:metal ion binding"/>
    <property type="evidence" value="ECO:0007669"/>
    <property type="project" value="UniProtKB-KW"/>
</dbReference>